<gene>
    <name evidence="5" type="primary">yiaO_2</name>
    <name evidence="5" type="ORF">ATZ99_03870</name>
</gene>
<dbReference type="GO" id="GO:0030288">
    <property type="term" value="C:outer membrane-bounded periplasmic space"/>
    <property type="evidence" value="ECO:0007669"/>
    <property type="project" value="InterPro"/>
</dbReference>
<keyword evidence="2" id="KW-0813">Transport</keyword>
<dbReference type="GO" id="GO:0055085">
    <property type="term" value="P:transmembrane transport"/>
    <property type="evidence" value="ECO:0007669"/>
    <property type="project" value="InterPro"/>
</dbReference>
<dbReference type="InterPro" id="IPR004682">
    <property type="entry name" value="TRAP_DctP"/>
</dbReference>
<dbReference type="PANTHER" id="PTHR33376:SF7">
    <property type="entry name" value="C4-DICARBOXYLATE-BINDING PROTEIN DCTB"/>
    <property type="match status" value="1"/>
</dbReference>
<evidence type="ECO:0000313" key="6">
    <source>
        <dbReference type="Proteomes" id="UP000075737"/>
    </source>
</evidence>
<dbReference type="NCBIfam" id="NF037995">
    <property type="entry name" value="TRAP_S1"/>
    <property type="match status" value="1"/>
</dbReference>
<feature type="signal peptide" evidence="4">
    <location>
        <begin position="1"/>
        <end position="21"/>
    </location>
</feature>
<proteinExistence type="inferred from homology"/>
<reference evidence="5 6" key="1">
    <citation type="submission" date="2015-12" db="EMBL/GenBank/DDBJ databases">
        <title>Draft genome of Thermovenabulum gondwanense isolated from a red thermophilic microbial mat colonisisng an outflow channel of a bore well.</title>
        <authorList>
            <person name="Patel B.K."/>
        </authorList>
    </citation>
    <scope>NUCLEOTIDE SEQUENCE [LARGE SCALE GENOMIC DNA]</scope>
    <source>
        <strain evidence="5 6">R270</strain>
    </source>
</reference>
<comment type="similarity">
    <text evidence="1">Belongs to the bacterial solute-binding protein 7 family.</text>
</comment>
<dbReference type="Proteomes" id="UP000075737">
    <property type="component" value="Unassembled WGS sequence"/>
</dbReference>
<dbReference type="Pfam" id="PF03480">
    <property type="entry name" value="DctP"/>
    <property type="match status" value="1"/>
</dbReference>
<organism evidence="5 6">
    <name type="scientific">Thermovenabulum gondwanense</name>
    <dbReference type="NCBI Taxonomy" id="520767"/>
    <lineage>
        <taxon>Bacteria</taxon>
        <taxon>Bacillati</taxon>
        <taxon>Bacillota</taxon>
        <taxon>Clostridia</taxon>
        <taxon>Thermosediminibacterales</taxon>
        <taxon>Thermosediminibacteraceae</taxon>
        <taxon>Thermovenabulum</taxon>
    </lineage>
</organism>
<dbReference type="InterPro" id="IPR018389">
    <property type="entry name" value="DctP_fam"/>
</dbReference>
<dbReference type="PANTHER" id="PTHR33376">
    <property type="match status" value="1"/>
</dbReference>
<feature type="chain" id="PRO_5039608428" evidence="4">
    <location>
        <begin position="22"/>
        <end position="354"/>
    </location>
</feature>
<dbReference type="Gene3D" id="3.40.190.170">
    <property type="entry name" value="Bacterial extracellular solute-binding protein, family 7"/>
    <property type="match status" value="1"/>
</dbReference>
<dbReference type="InterPro" id="IPR038404">
    <property type="entry name" value="TRAP_DctP_sf"/>
</dbReference>
<dbReference type="CDD" id="cd13603">
    <property type="entry name" value="PBP2_TRAP_Siap_TeaA_like"/>
    <property type="match status" value="1"/>
</dbReference>
<name>A0A162MXG2_9FIRM</name>
<dbReference type="NCBIfam" id="TIGR00787">
    <property type="entry name" value="dctP"/>
    <property type="match status" value="1"/>
</dbReference>
<evidence type="ECO:0000256" key="3">
    <source>
        <dbReference type="ARBA" id="ARBA00022729"/>
    </source>
</evidence>
<protein>
    <submittedName>
        <fullName evidence="5">2,3-diketo-L-gulonate-binding periplasmic protein YiaO</fullName>
    </submittedName>
</protein>
<dbReference type="EMBL" id="LOHZ01000019">
    <property type="protein sequence ID" value="KYO68076.1"/>
    <property type="molecule type" value="Genomic_DNA"/>
</dbReference>
<dbReference type="AlphaFoldDB" id="A0A162MXG2"/>
<dbReference type="RefSeq" id="WP_068747555.1">
    <property type="nucleotide sequence ID" value="NZ_LOHZ01000019.1"/>
</dbReference>
<dbReference type="PROSITE" id="PS51257">
    <property type="entry name" value="PROKAR_LIPOPROTEIN"/>
    <property type="match status" value="1"/>
</dbReference>
<evidence type="ECO:0000256" key="2">
    <source>
        <dbReference type="ARBA" id="ARBA00022448"/>
    </source>
</evidence>
<sequence length="354" mass="39995">MKRTKIISLVLVILMVMLTLAACGGKNNAGQQQQQQQQAQQNNQPKYTLQLAGAYSLNADTPRAKATKKIKEIIEQKSNGNIKVELYLDSQLGGDRETLESCQAGNIAMVSSTTAPQVNFIPKLAIFDIPMLFDNLDIAKKVLTGEFRDKLAAEYEKAGFKLLLMVPISYREMTAKKAINTINDLKGVKIRTMENKYHKEFWNSLGANATPLNFSELYIALQQGTVDAQENPYDIILPNKFYEVQKYLIHTHHIAFIHTVVMNKNLYDSMPDDYKKVIDESMKEVSEYLFNESKTQNEQMLASLKEKGMQVIEISQDVKDKMKEAANKVADMVRKDVGNDIVDELMKAIEAAKK</sequence>
<evidence type="ECO:0000256" key="4">
    <source>
        <dbReference type="SAM" id="SignalP"/>
    </source>
</evidence>
<keyword evidence="6" id="KW-1185">Reference proteome</keyword>
<evidence type="ECO:0000256" key="1">
    <source>
        <dbReference type="ARBA" id="ARBA00009023"/>
    </source>
</evidence>
<evidence type="ECO:0000313" key="5">
    <source>
        <dbReference type="EMBL" id="KYO68076.1"/>
    </source>
</evidence>
<dbReference type="STRING" id="520767.ATZ99_03870"/>
<keyword evidence="3 4" id="KW-0732">Signal</keyword>
<comment type="caution">
    <text evidence="5">The sequence shown here is derived from an EMBL/GenBank/DDBJ whole genome shotgun (WGS) entry which is preliminary data.</text>
</comment>
<dbReference type="PIRSF" id="PIRSF006470">
    <property type="entry name" value="DctB"/>
    <property type="match status" value="1"/>
</dbReference>
<dbReference type="PATRIC" id="fig|520767.4.peg.393"/>
<accession>A0A162MXG2</accession>